<accession>A0AA39P0R0</accession>
<sequence>MVNLNHVRVSRGTGTLVRLVVESVAASLVTLELEGCDAEPQDFAGMASVSIRRLSISCCHSSIRFILGPLAVEELEVYGPALDGGCMHVGVTLRRLTDGNLKRLYVIDTCRDSGCRDIVHLTRALETRLASLEVLVLDIPFSQSTLEKLLRVVSLYPALKTLYLRGLPLYRAPKICGLILTCKGALSRPNDMKVLGTS</sequence>
<gene>
    <name evidence="1" type="ORF">IW261DRAFT_1567790</name>
</gene>
<evidence type="ECO:0000313" key="2">
    <source>
        <dbReference type="Proteomes" id="UP001175227"/>
    </source>
</evidence>
<protein>
    <submittedName>
        <fullName evidence="1">Uncharacterized protein</fullName>
    </submittedName>
</protein>
<proteinExistence type="predicted"/>
<name>A0AA39P0R0_9AGAR</name>
<reference evidence="1" key="1">
    <citation type="submission" date="2023-06" db="EMBL/GenBank/DDBJ databases">
        <authorList>
            <consortium name="Lawrence Berkeley National Laboratory"/>
            <person name="Ahrendt S."/>
            <person name="Sahu N."/>
            <person name="Indic B."/>
            <person name="Wong-Bajracharya J."/>
            <person name="Merenyi Z."/>
            <person name="Ke H.-M."/>
            <person name="Monk M."/>
            <person name="Kocsube S."/>
            <person name="Drula E."/>
            <person name="Lipzen A."/>
            <person name="Balint B."/>
            <person name="Henrissat B."/>
            <person name="Andreopoulos B."/>
            <person name="Martin F.M."/>
            <person name="Harder C.B."/>
            <person name="Rigling D."/>
            <person name="Ford K.L."/>
            <person name="Foster G.D."/>
            <person name="Pangilinan J."/>
            <person name="Papanicolaou A."/>
            <person name="Barry K."/>
            <person name="LaButti K."/>
            <person name="Viragh M."/>
            <person name="Koriabine M."/>
            <person name="Yan M."/>
            <person name="Riley R."/>
            <person name="Champramary S."/>
            <person name="Plett K.L."/>
            <person name="Tsai I.J."/>
            <person name="Slot J."/>
            <person name="Sipos G."/>
            <person name="Plett J."/>
            <person name="Nagy L.G."/>
            <person name="Grigoriev I.V."/>
        </authorList>
    </citation>
    <scope>NUCLEOTIDE SEQUENCE</scope>
    <source>
        <strain evidence="1">ICMP 16352</strain>
    </source>
</reference>
<organism evidence="1 2">
    <name type="scientific">Armillaria novae-zelandiae</name>
    <dbReference type="NCBI Taxonomy" id="153914"/>
    <lineage>
        <taxon>Eukaryota</taxon>
        <taxon>Fungi</taxon>
        <taxon>Dikarya</taxon>
        <taxon>Basidiomycota</taxon>
        <taxon>Agaricomycotina</taxon>
        <taxon>Agaricomycetes</taxon>
        <taxon>Agaricomycetidae</taxon>
        <taxon>Agaricales</taxon>
        <taxon>Marasmiineae</taxon>
        <taxon>Physalacriaceae</taxon>
        <taxon>Armillaria</taxon>
    </lineage>
</organism>
<dbReference type="SUPFAM" id="SSF52047">
    <property type="entry name" value="RNI-like"/>
    <property type="match status" value="1"/>
</dbReference>
<dbReference type="AlphaFoldDB" id="A0AA39P0R0"/>
<evidence type="ECO:0000313" key="1">
    <source>
        <dbReference type="EMBL" id="KAK0475396.1"/>
    </source>
</evidence>
<dbReference type="Proteomes" id="UP001175227">
    <property type="component" value="Unassembled WGS sequence"/>
</dbReference>
<dbReference type="EMBL" id="JAUEPR010000023">
    <property type="protein sequence ID" value="KAK0475396.1"/>
    <property type="molecule type" value="Genomic_DNA"/>
</dbReference>
<comment type="caution">
    <text evidence="1">The sequence shown here is derived from an EMBL/GenBank/DDBJ whole genome shotgun (WGS) entry which is preliminary data.</text>
</comment>
<keyword evidence="2" id="KW-1185">Reference proteome</keyword>